<sequence length="537" mass="59388">MSIELALAVVGAVDLGYKWGEQIVQLCSSLKRAPKEIFERVVRVEACWVRISSQLEFSRQTANLMDENHCALHHRTLNVLLDKLKAVHRELGGLRDAEGRELQAESFSTSRPSGANSIATGKRIKYALKKTRIDGAIEELETWQGVFDISWLLILRIANGDVDKALAGSSTSSISTSMPPTKRLRAVIRKTPATSAESVFLRDSEIDKATIVSLPFSDASVAERKGQLLILDHIKCAEPAARTVTKDVRRLAQSMRDAATGADSFGWLKCKGVVREVLRPEGGPRITDLTMVFKVPSGYARPTSLREALLTGETCLGSLSDKVKLAKDLARAVSYMHVFGFVHKNIRPETVLLLRGDNAPSSCSAWLKTPLPLFLVGFEKFRSEDGNTYRAGDDEWAKSLYRHPRRQGLNPIDSYVMQHDIYSLGVCLLEIGLWVSFVEYDLGEKEATDGSHPLAGAVADSLARPSDIRASLLALAENLLPRLMGSKYFEVVKTCLTCLDEENEDFSNEDEFSDEDGIVVGLRYVEKVIMQLNSISV</sequence>
<dbReference type="Gene3D" id="1.10.510.10">
    <property type="entry name" value="Transferase(Phosphotransferase) domain 1"/>
    <property type="match status" value="1"/>
</dbReference>
<dbReference type="PANTHER" id="PTHR37542">
    <property type="entry name" value="HELO DOMAIN-CONTAINING PROTEIN-RELATED"/>
    <property type="match status" value="1"/>
</dbReference>
<protein>
    <recommendedName>
        <fullName evidence="1">Protein kinase domain-containing protein</fullName>
    </recommendedName>
</protein>
<accession>A0ABR3WIG5</accession>
<proteinExistence type="predicted"/>
<dbReference type="InterPro" id="IPR000719">
    <property type="entry name" value="Prot_kinase_dom"/>
</dbReference>
<dbReference type="Proteomes" id="UP001583177">
    <property type="component" value="Unassembled WGS sequence"/>
</dbReference>
<dbReference type="EMBL" id="JAWRVE010000079">
    <property type="protein sequence ID" value="KAL1862614.1"/>
    <property type="molecule type" value="Genomic_DNA"/>
</dbReference>
<dbReference type="SUPFAM" id="SSF56112">
    <property type="entry name" value="Protein kinase-like (PK-like)"/>
    <property type="match status" value="1"/>
</dbReference>
<gene>
    <name evidence="2" type="ORF">Daus18300_008411</name>
</gene>
<comment type="caution">
    <text evidence="2">The sequence shown here is derived from an EMBL/GenBank/DDBJ whole genome shotgun (WGS) entry which is preliminary data.</text>
</comment>
<evidence type="ECO:0000313" key="3">
    <source>
        <dbReference type="Proteomes" id="UP001583177"/>
    </source>
</evidence>
<name>A0ABR3WIG5_9PEZI</name>
<feature type="domain" description="Protein kinase" evidence="1">
    <location>
        <begin position="151"/>
        <end position="513"/>
    </location>
</feature>
<keyword evidence="3" id="KW-1185">Reference proteome</keyword>
<evidence type="ECO:0000259" key="1">
    <source>
        <dbReference type="PROSITE" id="PS50011"/>
    </source>
</evidence>
<organism evidence="2 3">
    <name type="scientific">Diaporthe australafricana</name>
    <dbReference type="NCBI Taxonomy" id="127596"/>
    <lineage>
        <taxon>Eukaryota</taxon>
        <taxon>Fungi</taxon>
        <taxon>Dikarya</taxon>
        <taxon>Ascomycota</taxon>
        <taxon>Pezizomycotina</taxon>
        <taxon>Sordariomycetes</taxon>
        <taxon>Sordariomycetidae</taxon>
        <taxon>Diaporthales</taxon>
        <taxon>Diaporthaceae</taxon>
        <taxon>Diaporthe</taxon>
    </lineage>
</organism>
<reference evidence="2 3" key="1">
    <citation type="journal article" date="2024" name="IMA Fungus">
        <title>IMA Genome - F19 : A genome assembly and annotation guide to empower mycologists, including annotated draft genome sequences of Ceratocystis pirilliformis, Diaporthe australafricana, Fusarium ophioides, Paecilomyces lecythidis, and Sporothrix stenoceras.</title>
        <authorList>
            <person name="Aylward J."/>
            <person name="Wilson A.M."/>
            <person name="Visagie C.M."/>
            <person name="Spraker J."/>
            <person name="Barnes I."/>
            <person name="Buitendag C."/>
            <person name="Ceriani C."/>
            <person name="Del Mar Angel L."/>
            <person name="du Plessis D."/>
            <person name="Fuchs T."/>
            <person name="Gasser K."/>
            <person name="Kramer D."/>
            <person name="Li W."/>
            <person name="Munsamy K."/>
            <person name="Piso A."/>
            <person name="Price J.L."/>
            <person name="Sonnekus B."/>
            <person name="Thomas C."/>
            <person name="van der Nest A."/>
            <person name="van Dijk A."/>
            <person name="van Heerden A."/>
            <person name="van Vuuren N."/>
            <person name="Yilmaz N."/>
            <person name="Duong T.A."/>
            <person name="van der Merwe N.A."/>
            <person name="Wingfield M.J."/>
            <person name="Wingfield B.D."/>
        </authorList>
    </citation>
    <scope>NUCLEOTIDE SEQUENCE [LARGE SCALE GENOMIC DNA]</scope>
    <source>
        <strain evidence="2 3">CMW 18300</strain>
    </source>
</reference>
<dbReference type="PROSITE" id="PS50011">
    <property type="entry name" value="PROTEIN_KINASE_DOM"/>
    <property type="match status" value="1"/>
</dbReference>
<dbReference type="InterPro" id="IPR011009">
    <property type="entry name" value="Kinase-like_dom_sf"/>
</dbReference>
<dbReference type="PANTHER" id="PTHR37542:SF1">
    <property type="entry name" value="PRION-INHIBITION AND PROPAGATION HELO DOMAIN-CONTAINING PROTEIN"/>
    <property type="match status" value="1"/>
</dbReference>
<evidence type="ECO:0000313" key="2">
    <source>
        <dbReference type="EMBL" id="KAL1862614.1"/>
    </source>
</evidence>